<dbReference type="GO" id="GO:0005739">
    <property type="term" value="C:mitochondrion"/>
    <property type="evidence" value="ECO:0007669"/>
    <property type="project" value="TreeGrafter"/>
</dbReference>
<dbReference type="UniPathway" id="UPA00659"/>
<dbReference type="GO" id="GO:0005777">
    <property type="term" value="C:peroxisome"/>
    <property type="evidence" value="ECO:0007669"/>
    <property type="project" value="UniProtKB-SubCell"/>
</dbReference>
<name>A0A8H3ISY4_9LECA</name>
<dbReference type="FunFam" id="1.10.12.10:FF:000004">
    <property type="entry name" value="Delta3,5-delta2,4-dienoyl-CoA isomerase"/>
    <property type="match status" value="1"/>
</dbReference>
<evidence type="ECO:0008006" key="11">
    <source>
        <dbReference type="Google" id="ProtNLM"/>
    </source>
</evidence>
<reference evidence="9" key="1">
    <citation type="submission" date="2021-03" db="EMBL/GenBank/DDBJ databases">
        <authorList>
            <person name="Tagirdzhanova G."/>
        </authorList>
    </citation>
    <scope>NUCLEOTIDE SEQUENCE</scope>
</reference>
<accession>A0A8H3ISY4</accession>
<dbReference type="SUPFAM" id="SSF52096">
    <property type="entry name" value="ClpP/crotonase"/>
    <property type="match status" value="1"/>
</dbReference>
<dbReference type="PANTHER" id="PTHR43149">
    <property type="entry name" value="ENOYL-COA HYDRATASE"/>
    <property type="match status" value="1"/>
</dbReference>
<keyword evidence="6" id="KW-0443">Lipid metabolism</keyword>
<evidence type="ECO:0000313" key="10">
    <source>
        <dbReference type="Proteomes" id="UP000664169"/>
    </source>
</evidence>
<protein>
    <recommendedName>
        <fullName evidence="11">Enoyl-CoA hydratase</fullName>
    </recommendedName>
</protein>
<evidence type="ECO:0000256" key="5">
    <source>
        <dbReference type="ARBA" id="ARBA00022990"/>
    </source>
</evidence>
<evidence type="ECO:0000256" key="4">
    <source>
        <dbReference type="ARBA" id="ARBA00022832"/>
    </source>
</evidence>
<keyword evidence="10" id="KW-1185">Reference proteome</keyword>
<keyword evidence="7" id="KW-0576">Peroxisome</keyword>
<dbReference type="AlphaFoldDB" id="A0A8H3ISY4"/>
<sequence>MPSYEFFNITHPAKYVTHVEINRPSKLNAFKEPMWQELQKVFDSLSTDPSVRAIILTGAGEKAFTAGLDTKDAAEHGPLSENSSAGTTEDTARKATVLRRHIHNFQNCVTAIERCEKPVVCVLHGFAYGLAVDMSSACDVRICAADTKFCVKEVDIGIAADVGTLTRLPKVVGDYGWVKDVSLSARIFGAEEALRVGLVSGVHESKEAAVRAATSWATLVAEKSPVAVQGTKRILDYSRDHGVADGLHYTAVWNSAMLQTVDMMEAMKSGWTKKKPTFEKL</sequence>
<evidence type="ECO:0000256" key="8">
    <source>
        <dbReference type="ARBA" id="ARBA00023235"/>
    </source>
</evidence>
<dbReference type="Gene3D" id="1.10.12.10">
    <property type="entry name" value="Lyase 2-enoyl-coa Hydratase, Chain A, domain 2"/>
    <property type="match status" value="1"/>
</dbReference>
<comment type="caution">
    <text evidence="9">The sequence shown here is derived from an EMBL/GenBank/DDBJ whole genome shotgun (WGS) entry which is preliminary data.</text>
</comment>
<evidence type="ECO:0000256" key="2">
    <source>
        <dbReference type="ARBA" id="ARBA00005005"/>
    </source>
</evidence>
<keyword evidence="5" id="KW-0007">Acetylation</keyword>
<keyword evidence="8" id="KW-0413">Isomerase</keyword>
<dbReference type="Gene3D" id="3.90.226.10">
    <property type="entry name" value="2-enoyl-CoA Hydratase, Chain A, domain 1"/>
    <property type="match status" value="1"/>
</dbReference>
<proteinExistence type="inferred from homology"/>
<comment type="subcellular location">
    <subcellularLocation>
        <location evidence="1">Peroxisome</location>
    </subcellularLocation>
</comment>
<gene>
    <name evidence="9" type="ORF">GOMPHAMPRED_006519</name>
</gene>
<comment type="pathway">
    <text evidence="2">Lipid metabolism; fatty acid beta-oxidation.</text>
</comment>
<dbReference type="InterPro" id="IPR001753">
    <property type="entry name" value="Enoyl-CoA_hydra/iso"/>
</dbReference>
<evidence type="ECO:0000256" key="1">
    <source>
        <dbReference type="ARBA" id="ARBA00004275"/>
    </source>
</evidence>
<dbReference type="InterPro" id="IPR029045">
    <property type="entry name" value="ClpP/crotonase-like_dom_sf"/>
</dbReference>
<dbReference type="PANTHER" id="PTHR43149:SF1">
    <property type="entry name" value="DELTA(3,5)-DELTA(2,4)-DIENOYL-COA ISOMERASE, MITOCHONDRIAL"/>
    <property type="match status" value="1"/>
</dbReference>
<dbReference type="GO" id="GO:0051750">
    <property type="term" value="F:delta(3,5)-delta(2,4)-dienoyl-CoA isomerase activity"/>
    <property type="evidence" value="ECO:0007669"/>
    <property type="project" value="TreeGrafter"/>
</dbReference>
<evidence type="ECO:0000256" key="6">
    <source>
        <dbReference type="ARBA" id="ARBA00023098"/>
    </source>
</evidence>
<dbReference type="Proteomes" id="UP000664169">
    <property type="component" value="Unassembled WGS sequence"/>
</dbReference>
<evidence type="ECO:0000256" key="3">
    <source>
        <dbReference type="ARBA" id="ARBA00005254"/>
    </source>
</evidence>
<dbReference type="GO" id="GO:0006635">
    <property type="term" value="P:fatty acid beta-oxidation"/>
    <property type="evidence" value="ECO:0007669"/>
    <property type="project" value="UniProtKB-UniPathway"/>
</dbReference>
<dbReference type="EMBL" id="CAJPDQ010000043">
    <property type="protein sequence ID" value="CAF9932215.1"/>
    <property type="molecule type" value="Genomic_DNA"/>
</dbReference>
<organism evidence="9 10">
    <name type="scientific">Gomphillus americanus</name>
    <dbReference type="NCBI Taxonomy" id="1940652"/>
    <lineage>
        <taxon>Eukaryota</taxon>
        <taxon>Fungi</taxon>
        <taxon>Dikarya</taxon>
        <taxon>Ascomycota</taxon>
        <taxon>Pezizomycotina</taxon>
        <taxon>Lecanoromycetes</taxon>
        <taxon>OSLEUM clade</taxon>
        <taxon>Ostropomycetidae</taxon>
        <taxon>Ostropales</taxon>
        <taxon>Graphidaceae</taxon>
        <taxon>Gomphilloideae</taxon>
        <taxon>Gomphillus</taxon>
    </lineage>
</organism>
<dbReference type="InterPro" id="IPR014748">
    <property type="entry name" value="Enoyl-CoA_hydra_C"/>
</dbReference>
<comment type="similarity">
    <text evidence="3">Belongs to the enoyl-CoA hydratase/isomerase family.</text>
</comment>
<evidence type="ECO:0000256" key="7">
    <source>
        <dbReference type="ARBA" id="ARBA00023140"/>
    </source>
</evidence>
<evidence type="ECO:0000313" key="9">
    <source>
        <dbReference type="EMBL" id="CAF9932215.1"/>
    </source>
</evidence>
<dbReference type="CDD" id="cd06558">
    <property type="entry name" value="crotonase-like"/>
    <property type="match status" value="1"/>
</dbReference>
<dbReference type="InterPro" id="IPR045002">
    <property type="entry name" value="Ech1-like"/>
</dbReference>
<keyword evidence="4" id="KW-0276">Fatty acid metabolism</keyword>
<dbReference type="Pfam" id="PF00378">
    <property type="entry name" value="ECH_1"/>
    <property type="match status" value="1"/>
</dbReference>
<dbReference type="OrthoDB" id="14970at2759"/>
<dbReference type="FunFam" id="3.90.226.10:FF:000024">
    <property type="entry name" value="Delta3,5-delta2,4-dienoyl-CoA isomerase"/>
    <property type="match status" value="1"/>
</dbReference>